<dbReference type="STRING" id="290054.SAMN02745114_00629"/>
<dbReference type="GO" id="GO:0005524">
    <property type="term" value="F:ATP binding"/>
    <property type="evidence" value="ECO:0007669"/>
    <property type="project" value="UniProtKB-KW"/>
</dbReference>
<gene>
    <name evidence="12" type="ORF">SAMN02745114_00629</name>
</gene>
<protein>
    <recommendedName>
        <fullName evidence="2">tetrahydrofolate synthase</fullName>
        <ecNumber evidence="2">6.3.2.17</ecNumber>
    </recommendedName>
    <alternativeName>
        <fullName evidence="8">Tetrahydrofolylpolyglutamate synthase</fullName>
    </alternativeName>
</protein>
<dbReference type="Gene3D" id="3.40.1190.10">
    <property type="entry name" value="Mur-like, catalytic domain"/>
    <property type="match status" value="1"/>
</dbReference>
<feature type="domain" description="Mur ligase C-terminal" evidence="10">
    <location>
        <begin position="247"/>
        <end position="339"/>
    </location>
</feature>
<dbReference type="InterPro" id="IPR001645">
    <property type="entry name" value="Folylpolyglutamate_synth"/>
</dbReference>
<feature type="domain" description="Mur ligase central" evidence="11">
    <location>
        <begin position="44"/>
        <end position="182"/>
    </location>
</feature>
<dbReference type="EC" id="6.3.2.17" evidence="2"/>
<keyword evidence="13" id="KW-1185">Reference proteome</keyword>
<evidence type="ECO:0000256" key="9">
    <source>
        <dbReference type="ARBA" id="ARBA00047493"/>
    </source>
</evidence>
<keyword evidence="5" id="KW-0547">Nucleotide-binding</keyword>
<dbReference type="GO" id="GO:0005737">
    <property type="term" value="C:cytoplasm"/>
    <property type="evidence" value="ECO:0007669"/>
    <property type="project" value="TreeGrafter"/>
</dbReference>
<evidence type="ECO:0000313" key="12">
    <source>
        <dbReference type="EMBL" id="SJZ46391.1"/>
    </source>
</evidence>
<evidence type="ECO:0000259" key="10">
    <source>
        <dbReference type="Pfam" id="PF02875"/>
    </source>
</evidence>
<evidence type="ECO:0000256" key="4">
    <source>
        <dbReference type="ARBA" id="ARBA00022723"/>
    </source>
</evidence>
<keyword evidence="3" id="KW-0436">Ligase</keyword>
<comment type="similarity">
    <text evidence="1">Belongs to the folylpolyglutamate synthase family.</text>
</comment>
<dbReference type="Proteomes" id="UP000190657">
    <property type="component" value="Unassembled WGS sequence"/>
</dbReference>
<keyword evidence="4" id="KW-0479">Metal-binding</keyword>
<dbReference type="EMBL" id="FUWW01000005">
    <property type="protein sequence ID" value="SJZ46391.1"/>
    <property type="molecule type" value="Genomic_DNA"/>
</dbReference>
<evidence type="ECO:0000256" key="5">
    <source>
        <dbReference type="ARBA" id="ARBA00022741"/>
    </source>
</evidence>
<dbReference type="GO" id="GO:0004326">
    <property type="term" value="F:tetrahydrofolylpolyglutamate synthase activity"/>
    <property type="evidence" value="ECO:0007669"/>
    <property type="project" value="UniProtKB-EC"/>
</dbReference>
<dbReference type="Pfam" id="PF08245">
    <property type="entry name" value="Mur_ligase_M"/>
    <property type="match status" value="1"/>
</dbReference>
<dbReference type="InterPro" id="IPR036565">
    <property type="entry name" value="Mur-like_cat_sf"/>
</dbReference>
<reference evidence="12 13" key="1">
    <citation type="submission" date="2017-02" db="EMBL/GenBank/DDBJ databases">
        <authorList>
            <person name="Peterson S.W."/>
        </authorList>
    </citation>
    <scope>NUCLEOTIDE SEQUENCE [LARGE SCALE GENOMIC DNA]</scope>
    <source>
        <strain evidence="12 13">ATCC 51222</strain>
    </source>
</reference>
<dbReference type="RefSeq" id="WP_078768124.1">
    <property type="nucleotide sequence ID" value="NZ_FUWW01000005.1"/>
</dbReference>
<evidence type="ECO:0000259" key="11">
    <source>
        <dbReference type="Pfam" id="PF08245"/>
    </source>
</evidence>
<dbReference type="SUPFAM" id="SSF53623">
    <property type="entry name" value="MurD-like peptide ligases, catalytic domain"/>
    <property type="match status" value="1"/>
</dbReference>
<accession>A0A1T4KVE5</accession>
<dbReference type="InterPro" id="IPR013221">
    <property type="entry name" value="Mur_ligase_cen"/>
</dbReference>
<name>A0A1T4KVE5_9FIRM</name>
<dbReference type="OrthoDB" id="9809356at2"/>
<dbReference type="Pfam" id="PF02875">
    <property type="entry name" value="Mur_ligase_C"/>
    <property type="match status" value="1"/>
</dbReference>
<dbReference type="InterPro" id="IPR004101">
    <property type="entry name" value="Mur_ligase_C"/>
</dbReference>
<evidence type="ECO:0000256" key="3">
    <source>
        <dbReference type="ARBA" id="ARBA00022598"/>
    </source>
</evidence>
<keyword evidence="7" id="KW-0460">Magnesium</keyword>
<dbReference type="GO" id="GO:0046872">
    <property type="term" value="F:metal ion binding"/>
    <property type="evidence" value="ECO:0007669"/>
    <property type="project" value="UniProtKB-KW"/>
</dbReference>
<comment type="catalytic activity">
    <reaction evidence="9">
        <text>(6S)-5,6,7,8-tetrahydrofolyl-(gamma-L-Glu)(n) + L-glutamate + ATP = (6S)-5,6,7,8-tetrahydrofolyl-(gamma-L-Glu)(n+1) + ADP + phosphate + H(+)</text>
        <dbReference type="Rhea" id="RHEA:10580"/>
        <dbReference type="Rhea" id="RHEA-COMP:14738"/>
        <dbReference type="Rhea" id="RHEA-COMP:14740"/>
        <dbReference type="ChEBI" id="CHEBI:15378"/>
        <dbReference type="ChEBI" id="CHEBI:29985"/>
        <dbReference type="ChEBI" id="CHEBI:30616"/>
        <dbReference type="ChEBI" id="CHEBI:43474"/>
        <dbReference type="ChEBI" id="CHEBI:141005"/>
        <dbReference type="ChEBI" id="CHEBI:456216"/>
        <dbReference type="EC" id="6.3.2.17"/>
    </reaction>
</comment>
<evidence type="ECO:0000256" key="2">
    <source>
        <dbReference type="ARBA" id="ARBA00013025"/>
    </source>
</evidence>
<evidence type="ECO:0000256" key="6">
    <source>
        <dbReference type="ARBA" id="ARBA00022840"/>
    </source>
</evidence>
<dbReference type="NCBIfam" id="TIGR01499">
    <property type="entry name" value="folC"/>
    <property type="match status" value="1"/>
</dbReference>
<proteinExistence type="inferred from homology"/>
<keyword evidence="6" id="KW-0067">ATP-binding</keyword>
<dbReference type="GO" id="GO:0008841">
    <property type="term" value="F:dihydrofolate synthase activity"/>
    <property type="evidence" value="ECO:0007669"/>
    <property type="project" value="TreeGrafter"/>
</dbReference>
<dbReference type="PANTHER" id="PTHR11136:SF0">
    <property type="entry name" value="DIHYDROFOLATE SYNTHETASE-RELATED"/>
    <property type="match status" value="1"/>
</dbReference>
<organism evidence="12 13">
    <name type="scientific">Eubacterium coprostanoligenes</name>
    <dbReference type="NCBI Taxonomy" id="290054"/>
    <lineage>
        <taxon>Bacteria</taxon>
        <taxon>Bacillati</taxon>
        <taxon>Bacillota</taxon>
        <taxon>Clostridia</taxon>
        <taxon>Eubacteriales</taxon>
        <taxon>Eubacteriaceae</taxon>
        <taxon>Eubacterium</taxon>
    </lineage>
</organism>
<dbReference type="Gene3D" id="3.90.190.20">
    <property type="entry name" value="Mur ligase, C-terminal domain"/>
    <property type="match status" value="1"/>
</dbReference>
<dbReference type="PANTHER" id="PTHR11136">
    <property type="entry name" value="FOLYLPOLYGLUTAMATE SYNTHASE-RELATED"/>
    <property type="match status" value="1"/>
</dbReference>
<evidence type="ECO:0000313" key="13">
    <source>
        <dbReference type="Proteomes" id="UP000190657"/>
    </source>
</evidence>
<evidence type="ECO:0000256" key="1">
    <source>
        <dbReference type="ARBA" id="ARBA00008276"/>
    </source>
</evidence>
<dbReference type="AlphaFoldDB" id="A0A1T4KVE5"/>
<dbReference type="InterPro" id="IPR036615">
    <property type="entry name" value="Mur_ligase_C_dom_sf"/>
</dbReference>
<dbReference type="SUPFAM" id="SSF53244">
    <property type="entry name" value="MurD-like peptide ligases, peptide-binding domain"/>
    <property type="match status" value="1"/>
</dbReference>
<sequence length="360" mass="39762">MIYNEALNFILGKQSLGIMPGLTRIINLLETMGNPQNDIKIIHIAGTNGKGTVAKTINNALIDSGHKVGLFSSPWIDDYREQIQINNEFISEEEFASYVDKYKDNNCTEFEFLTAIMYKYFADIKVDYAVVECGMGGKGDSTNVEQSNISVITSISLDHTAFLGDTVEQIAEEKSGILRKNSTCFLYPNPNVEHVFDGKCKKLVKIKEQGNFKKNNLATANAVLELLGVPTVEQCAQLPARQEYIGNVMLDGAHNKNGAQALEPYLPNGKVTAVIGMMKDKDVDGYLSIIAPHLNRIITTTPGNPRSMPAEKLKHLAQKYCKDVVAVDSSNEAVALAKQDENFKLVCGSFYLAREVRNLI</sequence>
<evidence type="ECO:0000256" key="8">
    <source>
        <dbReference type="ARBA" id="ARBA00030592"/>
    </source>
</evidence>
<evidence type="ECO:0000256" key="7">
    <source>
        <dbReference type="ARBA" id="ARBA00022842"/>
    </source>
</evidence>